<feature type="domain" description="CBS" evidence="10">
    <location>
        <begin position="255"/>
        <end position="313"/>
    </location>
</feature>
<keyword evidence="2 8" id="KW-0813">Transport</keyword>
<dbReference type="KEGG" id="jeh:EJN90_08175"/>
<comment type="similarity">
    <text evidence="1 8">Belongs to the ABC transporter superfamily.</text>
</comment>
<feature type="domain" description="CBS" evidence="10">
    <location>
        <begin position="314"/>
        <end position="374"/>
    </location>
</feature>
<dbReference type="Proteomes" id="UP000273326">
    <property type="component" value="Chromosome"/>
</dbReference>
<dbReference type="SUPFAM" id="SSF54631">
    <property type="entry name" value="CBS-domain pair"/>
    <property type="match status" value="1"/>
</dbReference>
<dbReference type="FunFam" id="3.40.50.300:FF:000425">
    <property type="entry name" value="Probable ABC transporter, ATP-binding subunit"/>
    <property type="match status" value="1"/>
</dbReference>
<comment type="catalytic activity">
    <reaction evidence="8">
        <text>a quaternary ammonium(out) + ATP + H2O = a quaternary ammonium(in) + ADP + phosphate + H(+)</text>
        <dbReference type="Rhea" id="RHEA:11036"/>
        <dbReference type="ChEBI" id="CHEBI:15377"/>
        <dbReference type="ChEBI" id="CHEBI:15378"/>
        <dbReference type="ChEBI" id="CHEBI:30616"/>
        <dbReference type="ChEBI" id="CHEBI:35267"/>
        <dbReference type="ChEBI" id="CHEBI:43474"/>
        <dbReference type="ChEBI" id="CHEBI:456216"/>
    </reaction>
</comment>
<name>A0A3Q9BKP9_9LACT</name>
<evidence type="ECO:0000256" key="4">
    <source>
        <dbReference type="ARBA" id="ARBA00022741"/>
    </source>
</evidence>
<gene>
    <name evidence="11" type="ORF">EJN90_08175</name>
</gene>
<dbReference type="PROSITE" id="PS51371">
    <property type="entry name" value="CBS"/>
    <property type="match status" value="2"/>
</dbReference>
<evidence type="ECO:0000259" key="10">
    <source>
        <dbReference type="PROSITE" id="PS51371"/>
    </source>
</evidence>
<evidence type="ECO:0000256" key="1">
    <source>
        <dbReference type="ARBA" id="ARBA00005417"/>
    </source>
</evidence>
<evidence type="ECO:0000256" key="7">
    <source>
        <dbReference type="PROSITE-ProRule" id="PRU00703"/>
    </source>
</evidence>
<organism evidence="11 12">
    <name type="scientific">Jeotgalibaca ciconiae</name>
    <dbReference type="NCBI Taxonomy" id="2496265"/>
    <lineage>
        <taxon>Bacteria</taxon>
        <taxon>Bacillati</taxon>
        <taxon>Bacillota</taxon>
        <taxon>Bacilli</taxon>
        <taxon>Lactobacillales</taxon>
        <taxon>Carnobacteriaceae</taxon>
        <taxon>Jeotgalibaca</taxon>
    </lineage>
</organism>
<dbReference type="Pfam" id="PF00005">
    <property type="entry name" value="ABC_tran"/>
    <property type="match status" value="1"/>
</dbReference>
<evidence type="ECO:0000256" key="8">
    <source>
        <dbReference type="RuleBase" id="RU369116"/>
    </source>
</evidence>
<dbReference type="GO" id="GO:0006865">
    <property type="term" value="P:amino acid transport"/>
    <property type="evidence" value="ECO:0007669"/>
    <property type="project" value="UniProtKB-UniRule"/>
</dbReference>
<dbReference type="InterPro" id="IPR017871">
    <property type="entry name" value="ABC_transporter-like_CS"/>
</dbReference>
<keyword evidence="3" id="KW-0677">Repeat</keyword>
<dbReference type="AlphaFoldDB" id="A0A3Q9BKP9"/>
<dbReference type="GO" id="GO:0005524">
    <property type="term" value="F:ATP binding"/>
    <property type="evidence" value="ECO:0007669"/>
    <property type="project" value="UniProtKB-UniRule"/>
</dbReference>
<keyword evidence="8" id="KW-1003">Cell membrane</keyword>
<accession>A0A3Q9BKP9</accession>
<evidence type="ECO:0000256" key="2">
    <source>
        <dbReference type="ARBA" id="ARBA00022448"/>
    </source>
</evidence>
<dbReference type="InterPro" id="IPR046342">
    <property type="entry name" value="CBS_dom_sf"/>
</dbReference>
<dbReference type="EMBL" id="CP034465">
    <property type="protein sequence ID" value="AZP04611.1"/>
    <property type="molecule type" value="Genomic_DNA"/>
</dbReference>
<dbReference type="Gene3D" id="3.10.580.10">
    <property type="entry name" value="CBS-domain"/>
    <property type="match status" value="1"/>
</dbReference>
<protein>
    <recommendedName>
        <fullName evidence="8">Quaternary amine transport ATP-binding protein</fullName>
        <ecNumber evidence="8">7.6.2.9</ecNumber>
    </recommendedName>
</protein>
<dbReference type="RefSeq" id="WP_126110189.1">
    <property type="nucleotide sequence ID" value="NZ_CP034465.1"/>
</dbReference>
<dbReference type="InterPro" id="IPR005892">
    <property type="entry name" value="Gly-betaine_transp_ATP-bd"/>
</dbReference>
<feature type="domain" description="ABC transporter" evidence="9">
    <location>
        <begin position="2"/>
        <end position="236"/>
    </location>
</feature>
<sequence length="399" mass="45135">MIEFKNVTKLYPNGKKAVDNISLEFDTGEFVVFIGTSGSGKTTSMRMINRMIEPTEGEILIDGENIQKKNAVELRRKIGYVIQQIGLMPHMTIYENIVLVPKLLGWPEEKQKSTAEDLIKRVDLPTEFLDRYPSELSGGQQQRIGVIRALAADQNIILMDEPFGALDPITRDALQELVKHLQQEMGKTVVFVTHDMDEALKLADRIVIMQEGKVVQFDTPDNILANPANEFVEDFIGEERLTQAQTNLKTVDQIMNRRVITMEAGNSLADAIKLMRSERVDNLFIVDSDNKLLGILSVEIIERNRRRNVTVDEVMEEVMFVREGTLVRDALQRILILGYKNIPVVSEDDHLLGLITRASIVDIVYDSIWQGADLDEMEEVLETTILEGAGVEPQKELIE</sequence>
<keyword evidence="8" id="KW-0472">Membrane</keyword>
<dbReference type="PANTHER" id="PTHR43117">
    <property type="entry name" value="OSMOPROTECTANT IMPORT ATP-BINDING PROTEIN OSMV"/>
    <property type="match status" value="1"/>
</dbReference>
<dbReference type="SMART" id="SM00116">
    <property type="entry name" value="CBS"/>
    <property type="match status" value="2"/>
</dbReference>
<evidence type="ECO:0000259" key="9">
    <source>
        <dbReference type="PROSITE" id="PS50893"/>
    </source>
</evidence>
<comment type="subunit">
    <text evidence="8">The complex is probably composed of two ATP-binding proteins, two transmembrane proteins and a solute-binding protein.</text>
</comment>
<keyword evidence="8" id="KW-0997">Cell inner membrane</keyword>
<dbReference type="InterPro" id="IPR003439">
    <property type="entry name" value="ABC_transporter-like_ATP-bd"/>
</dbReference>
<proteinExistence type="inferred from homology"/>
<dbReference type="PANTHER" id="PTHR43117:SF3">
    <property type="entry name" value="CHOLINE TRANSPORT ATP-BINDING PROTEIN OPUBA"/>
    <property type="match status" value="1"/>
</dbReference>
<dbReference type="InterPro" id="IPR000644">
    <property type="entry name" value="CBS_dom"/>
</dbReference>
<evidence type="ECO:0000313" key="11">
    <source>
        <dbReference type="EMBL" id="AZP04611.1"/>
    </source>
</evidence>
<keyword evidence="4 8" id="KW-0547">Nucleotide-binding</keyword>
<dbReference type="InterPro" id="IPR027417">
    <property type="entry name" value="P-loop_NTPase"/>
</dbReference>
<dbReference type="SUPFAM" id="SSF52540">
    <property type="entry name" value="P-loop containing nucleoside triphosphate hydrolases"/>
    <property type="match status" value="1"/>
</dbReference>
<dbReference type="EC" id="7.6.2.9" evidence="8"/>
<dbReference type="GO" id="GO:0016887">
    <property type="term" value="F:ATP hydrolysis activity"/>
    <property type="evidence" value="ECO:0007669"/>
    <property type="project" value="UniProtKB-UniRule"/>
</dbReference>
<dbReference type="SMART" id="SM00382">
    <property type="entry name" value="AAA"/>
    <property type="match status" value="1"/>
</dbReference>
<dbReference type="GO" id="GO:0015418">
    <property type="term" value="F:ABC-type quaternary ammonium compound transporting activity"/>
    <property type="evidence" value="ECO:0007669"/>
    <property type="project" value="UniProtKB-EC"/>
</dbReference>
<evidence type="ECO:0000313" key="12">
    <source>
        <dbReference type="Proteomes" id="UP000273326"/>
    </source>
</evidence>
<comment type="subcellular location">
    <subcellularLocation>
        <location evidence="8">Cell inner membrane</location>
        <topology evidence="8">Peripheral membrane protein</topology>
    </subcellularLocation>
</comment>
<dbReference type="OrthoDB" id="9802264at2"/>
<dbReference type="GO" id="GO:0005886">
    <property type="term" value="C:plasma membrane"/>
    <property type="evidence" value="ECO:0007669"/>
    <property type="project" value="UniProtKB-SubCell"/>
</dbReference>
<dbReference type="PROSITE" id="PS50893">
    <property type="entry name" value="ABC_TRANSPORTER_2"/>
    <property type="match status" value="1"/>
</dbReference>
<keyword evidence="5 8" id="KW-0067">ATP-binding</keyword>
<keyword evidence="12" id="KW-1185">Reference proteome</keyword>
<dbReference type="Gene3D" id="3.40.50.300">
    <property type="entry name" value="P-loop containing nucleotide triphosphate hydrolases"/>
    <property type="match status" value="1"/>
</dbReference>
<evidence type="ECO:0000256" key="3">
    <source>
        <dbReference type="ARBA" id="ARBA00022737"/>
    </source>
</evidence>
<dbReference type="InterPro" id="IPR003593">
    <property type="entry name" value="AAA+_ATPase"/>
</dbReference>
<evidence type="ECO:0000256" key="6">
    <source>
        <dbReference type="ARBA" id="ARBA00023122"/>
    </source>
</evidence>
<dbReference type="GO" id="GO:0031460">
    <property type="term" value="P:glycine betaine transport"/>
    <property type="evidence" value="ECO:0007669"/>
    <property type="project" value="InterPro"/>
</dbReference>
<dbReference type="NCBIfam" id="TIGR01186">
    <property type="entry name" value="proV"/>
    <property type="match status" value="1"/>
</dbReference>
<keyword evidence="6 7" id="KW-0129">CBS domain</keyword>
<dbReference type="PROSITE" id="PS00211">
    <property type="entry name" value="ABC_TRANSPORTER_1"/>
    <property type="match status" value="1"/>
</dbReference>
<reference evidence="12" key="1">
    <citation type="submission" date="2018-12" db="EMBL/GenBank/DDBJ databases">
        <title>Complete genome sequencing of Jeotgalibaca sp. H21T32.</title>
        <authorList>
            <person name="Bae J.-W."/>
            <person name="Lee S.-Y."/>
        </authorList>
    </citation>
    <scope>NUCLEOTIDE SEQUENCE [LARGE SCALE GENOMIC DNA]</scope>
    <source>
        <strain evidence="12">H21T32</strain>
    </source>
</reference>
<dbReference type="Pfam" id="PF00571">
    <property type="entry name" value="CBS"/>
    <property type="match status" value="2"/>
</dbReference>
<evidence type="ECO:0000256" key="5">
    <source>
        <dbReference type="ARBA" id="ARBA00022840"/>
    </source>
</evidence>
<dbReference type="CDD" id="cd03295">
    <property type="entry name" value="ABC_OpuCA_Osmoprotection"/>
    <property type="match status" value="1"/>
</dbReference>